<feature type="compositionally biased region" description="Basic and acidic residues" evidence="1">
    <location>
        <begin position="248"/>
        <end position="257"/>
    </location>
</feature>
<evidence type="ECO:0000313" key="3">
    <source>
        <dbReference type="Proteomes" id="UP000594638"/>
    </source>
</evidence>
<name>A0A8S0RKN4_OLEEU</name>
<feature type="region of interest" description="Disordered" evidence="1">
    <location>
        <begin position="177"/>
        <end position="211"/>
    </location>
</feature>
<sequence length="303" mass="33308">MTPPSDELPNAADTYIILPPHNPIVQVLLLLGVWDARLMAHSKTENPVKKATNSSDGKGKRKLEESHNVSPSKRHKSSRLGLKASAKKVDIYDLDTSESKSTMQYMIGAECTKPIQPDLSRRKRRKERSVQSNSTSVDPSLPIAKTTTPLLAITNGRVGHSDVHIDDDDFVETPPRWHSPTFHSNSPIRKGQSTDASTWHMPQSTGPQSNDAIHIGKTGELKAEQSVSTYSREVQARVDSVISDIVKDTKSETKEDSPVTAPSSGLPVKRAPRLAKAPQSSYVVAEGKQIERSGHVVLFEHYN</sequence>
<protein>
    <submittedName>
        <fullName evidence="2">Uncharacterized protein</fullName>
    </submittedName>
</protein>
<comment type="caution">
    <text evidence="2">The sequence shown here is derived from an EMBL/GenBank/DDBJ whole genome shotgun (WGS) entry which is preliminary data.</text>
</comment>
<dbReference type="Gramene" id="OE9A054936T1">
    <property type="protein sequence ID" value="OE9A054936C1"/>
    <property type="gene ID" value="OE9A054936"/>
</dbReference>
<evidence type="ECO:0000313" key="2">
    <source>
        <dbReference type="EMBL" id="CAA2980398.1"/>
    </source>
</evidence>
<feature type="region of interest" description="Disordered" evidence="1">
    <location>
        <begin position="111"/>
        <end position="142"/>
    </location>
</feature>
<gene>
    <name evidence="2" type="ORF">OLEA9_A054936</name>
</gene>
<evidence type="ECO:0000256" key="1">
    <source>
        <dbReference type="SAM" id="MobiDB-lite"/>
    </source>
</evidence>
<accession>A0A8S0RKN4</accession>
<feature type="compositionally biased region" description="Polar residues" evidence="1">
    <location>
        <begin position="181"/>
        <end position="211"/>
    </location>
</feature>
<reference evidence="2 3" key="1">
    <citation type="submission" date="2019-12" db="EMBL/GenBank/DDBJ databases">
        <authorList>
            <person name="Alioto T."/>
            <person name="Alioto T."/>
            <person name="Gomez Garrido J."/>
        </authorList>
    </citation>
    <scope>NUCLEOTIDE SEQUENCE [LARGE SCALE GENOMIC DNA]</scope>
</reference>
<feature type="region of interest" description="Disordered" evidence="1">
    <location>
        <begin position="44"/>
        <end position="82"/>
    </location>
</feature>
<dbReference type="AlphaFoldDB" id="A0A8S0RKN4"/>
<feature type="region of interest" description="Disordered" evidence="1">
    <location>
        <begin position="248"/>
        <end position="284"/>
    </location>
</feature>
<dbReference type="Proteomes" id="UP000594638">
    <property type="component" value="Unassembled WGS sequence"/>
</dbReference>
<dbReference type="EMBL" id="CACTIH010003646">
    <property type="protein sequence ID" value="CAA2980398.1"/>
    <property type="molecule type" value="Genomic_DNA"/>
</dbReference>
<proteinExistence type="predicted"/>
<keyword evidence="3" id="KW-1185">Reference proteome</keyword>
<organism evidence="2 3">
    <name type="scientific">Olea europaea subsp. europaea</name>
    <dbReference type="NCBI Taxonomy" id="158383"/>
    <lineage>
        <taxon>Eukaryota</taxon>
        <taxon>Viridiplantae</taxon>
        <taxon>Streptophyta</taxon>
        <taxon>Embryophyta</taxon>
        <taxon>Tracheophyta</taxon>
        <taxon>Spermatophyta</taxon>
        <taxon>Magnoliopsida</taxon>
        <taxon>eudicotyledons</taxon>
        <taxon>Gunneridae</taxon>
        <taxon>Pentapetalae</taxon>
        <taxon>asterids</taxon>
        <taxon>lamiids</taxon>
        <taxon>Lamiales</taxon>
        <taxon>Oleaceae</taxon>
        <taxon>Oleeae</taxon>
        <taxon>Olea</taxon>
    </lineage>
</organism>